<name>A0A9W6ZW07_9STRA</name>
<reference evidence="3" key="1">
    <citation type="submission" date="2022-07" db="EMBL/GenBank/DDBJ databases">
        <title>Genome analysis of Parmales, a sister group of diatoms, reveals the evolutionary specialization of diatoms from phago-mixotrophs to photoautotrophs.</title>
        <authorList>
            <person name="Ban H."/>
            <person name="Sato S."/>
            <person name="Yoshikawa S."/>
            <person name="Kazumasa Y."/>
            <person name="Nakamura Y."/>
            <person name="Ichinomiya M."/>
            <person name="Saitoh K."/>
            <person name="Sato N."/>
            <person name="Blanc-Mathieu R."/>
            <person name="Endo H."/>
            <person name="Kuwata A."/>
            <person name="Ogata H."/>
        </authorList>
    </citation>
    <scope>NUCLEOTIDE SEQUENCE</scope>
</reference>
<feature type="domain" description="DDHD" evidence="2">
    <location>
        <begin position="1"/>
        <end position="93"/>
    </location>
</feature>
<accession>A0A9W6ZW07</accession>
<dbReference type="GO" id="GO:0005737">
    <property type="term" value="C:cytoplasm"/>
    <property type="evidence" value="ECO:0007669"/>
    <property type="project" value="TreeGrafter"/>
</dbReference>
<evidence type="ECO:0000256" key="1">
    <source>
        <dbReference type="SAM" id="MobiDB-lite"/>
    </source>
</evidence>
<feature type="compositionally biased region" description="Gly residues" evidence="1">
    <location>
        <begin position="1"/>
        <end position="19"/>
    </location>
</feature>
<dbReference type="OrthoDB" id="69269at2759"/>
<organism evidence="3 4">
    <name type="scientific">Triparma retinervis</name>
    <dbReference type="NCBI Taxonomy" id="2557542"/>
    <lineage>
        <taxon>Eukaryota</taxon>
        <taxon>Sar</taxon>
        <taxon>Stramenopiles</taxon>
        <taxon>Ochrophyta</taxon>
        <taxon>Bolidophyceae</taxon>
        <taxon>Parmales</taxon>
        <taxon>Triparmaceae</taxon>
        <taxon>Triparma</taxon>
    </lineage>
</organism>
<keyword evidence="4" id="KW-1185">Reference proteome</keyword>
<dbReference type="GO" id="GO:0046872">
    <property type="term" value="F:metal ion binding"/>
    <property type="evidence" value="ECO:0007669"/>
    <property type="project" value="InterPro"/>
</dbReference>
<evidence type="ECO:0000313" key="3">
    <source>
        <dbReference type="EMBL" id="GMH56920.1"/>
    </source>
</evidence>
<protein>
    <recommendedName>
        <fullName evidence="2">DDHD domain-containing protein</fullName>
    </recommendedName>
</protein>
<dbReference type="PANTHER" id="PTHR23509">
    <property type="entry name" value="PA-PL1 PHOSPHOLIPASE FAMILY"/>
    <property type="match status" value="1"/>
</dbReference>
<dbReference type="GO" id="GO:0004620">
    <property type="term" value="F:phospholipase activity"/>
    <property type="evidence" value="ECO:0007669"/>
    <property type="project" value="TreeGrafter"/>
</dbReference>
<dbReference type="InterPro" id="IPR058055">
    <property type="entry name" value="PA-PLA1"/>
</dbReference>
<dbReference type="PANTHER" id="PTHR23509:SF10">
    <property type="entry name" value="LD21067P"/>
    <property type="match status" value="1"/>
</dbReference>
<sequence>GGEGGGEGEGRGAGGVGGGGDDDDVSVASSVASSESEDNFVEAGRLNGGERVDYVLQEKEIESTNEYLFALGAHSMYWGEKDLSLFIYRQLAKGKREGVDRGEGRR</sequence>
<dbReference type="Pfam" id="PF02862">
    <property type="entry name" value="DDHD"/>
    <property type="match status" value="1"/>
</dbReference>
<comment type="caution">
    <text evidence="3">The sequence shown here is derived from an EMBL/GenBank/DDBJ whole genome shotgun (WGS) entry which is preliminary data.</text>
</comment>
<dbReference type="Proteomes" id="UP001165082">
    <property type="component" value="Unassembled WGS sequence"/>
</dbReference>
<dbReference type="PROSITE" id="PS51043">
    <property type="entry name" value="DDHD"/>
    <property type="match status" value="1"/>
</dbReference>
<evidence type="ECO:0000313" key="4">
    <source>
        <dbReference type="Proteomes" id="UP001165082"/>
    </source>
</evidence>
<dbReference type="InterPro" id="IPR004177">
    <property type="entry name" value="DDHD_dom"/>
</dbReference>
<dbReference type="AlphaFoldDB" id="A0A9W6ZW07"/>
<proteinExistence type="predicted"/>
<dbReference type="EMBL" id="BRXZ01003546">
    <property type="protein sequence ID" value="GMH56920.1"/>
    <property type="molecule type" value="Genomic_DNA"/>
</dbReference>
<feature type="non-terminal residue" evidence="3">
    <location>
        <position position="1"/>
    </location>
</feature>
<feature type="region of interest" description="Disordered" evidence="1">
    <location>
        <begin position="1"/>
        <end position="42"/>
    </location>
</feature>
<evidence type="ECO:0000259" key="2">
    <source>
        <dbReference type="PROSITE" id="PS51043"/>
    </source>
</evidence>
<gene>
    <name evidence="3" type="ORF">TrRE_jg5291</name>
</gene>